<dbReference type="GO" id="GO:0034040">
    <property type="term" value="F:ATPase-coupled lipid transmembrane transporter activity"/>
    <property type="evidence" value="ECO:0007669"/>
    <property type="project" value="TreeGrafter"/>
</dbReference>
<dbReference type="InterPro" id="IPR036640">
    <property type="entry name" value="ABC1_TM_sf"/>
</dbReference>
<evidence type="ECO:0000256" key="3">
    <source>
        <dbReference type="ARBA" id="ARBA00022741"/>
    </source>
</evidence>
<dbReference type="InterPro" id="IPR003439">
    <property type="entry name" value="ABC_transporter-like_ATP-bd"/>
</dbReference>
<dbReference type="PANTHER" id="PTHR24221:SF654">
    <property type="entry name" value="ATP-BINDING CASSETTE SUB-FAMILY B MEMBER 6"/>
    <property type="match status" value="1"/>
</dbReference>
<dbReference type="SMART" id="SM00382">
    <property type="entry name" value="AAA"/>
    <property type="match status" value="1"/>
</dbReference>
<dbReference type="Pfam" id="PF00005">
    <property type="entry name" value="ABC_tran"/>
    <property type="match status" value="1"/>
</dbReference>
<evidence type="ECO:0000259" key="9">
    <source>
        <dbReference type="PROSITE" id="PS50929"/>
    </source>
</evidence>
<dbReference type="KEGG" id="suls:Sdiek1_1520"/>
<gene>
    <name evidence="10" type="ORF">Sdiek1_1520</name>
</gene>
<dbReference type="Proteomes" id="UP000196005">
    <property type="component" value="Chromosome"/>
</dbReference>
<dbReference type="InterPro" id="IPR011527">
    <property type="entry name" value="ABC1_TM_dom"/>
</dbReference>
<dbReference type="Pfam" id="PF00664">
    <property type="entry name" value="ABC_membrane"/>
    <property type="match status" value="1"/>
</dbReference>
<feature type="domain" description="ABC transporter" evidence="8">
    <location>
        <begin position="337"/>
        <end position="569"/>
    </location>
</feature>
<dbReference type="InterPro" id="IPR039421">
    <property type="entry name" value="Type_1_exporter"/>
</dbReference>
<dbReference type="SUPFAM" id="SSF52540">
    <property type="entry name" value="P-loop containing nucleoside triphosphate hydrolases"/>
    <property type="match status" value="1"/>
</dbReference>
<keyword evidence="6 7" id="KW-0472">Membrane</keyword>
<keyword evidence="5 7" id="KW-1133">Transmembrane helix</keyword>
<evidence type="ECO:0000256" key="4">
    <source>
        <dbReference type="ARBA" id="ARBA00022840"/>
    </source>
</evidence>
<dbReference type="CDD" id="cd18552">
    <property type="entry name" value="ABC_6TM_MsbA_like"/>
    <property type="match status" value="1"/>
</dbReference>
<dbReference type="FunFam" id="3.40.50.300:FF:000218">
    <property type="entry name" value="Multidrug ABC transporter ATP-binding protein"/>
    <property type="match status" value="1"/>
</dbReference>
<keyword evidence="3" id="KW-0547">Nucleotide-binding</keyword>
<evidence type="ECO:0000256" key="5">
    <source>
        <dbReference type="ARBA" id="ARBA00022989"/>
    </source>
</evidence>
<feature type="transmembrane region" description="Helical" evidence="7">
    <location>
        <begin position="245"/>
        <end position="266"/>
    </location>
</feature>
<name>A0A1Y0HNA1_9BACT</name>
<dbReference type="PROSITE" id="PS50893">
    <property type="entry name" value="ABC_TRANSPORTER_2"/>
    <property type="match status" value="1"/>
</dbReference>
<organism evidence="10 11">
    <name type="scientific">Sulfurospirillum diekertiae</name>
    <dbReference type="NCBI Taxonomy" id="1854492"/>
    <lineage>
        <taxon>Bacteria</taxon>
        <taxon>Pseudomonadati</taxon>
        <taxon>Campylobacterota</taxon>
        <taxon>Epsilonproteobacteria</taxon>
        <taxon>Campylobacterales</taxon>
        <taxon>Sulfurospirillaceae</taxon>
        <taxon>Sulfurospirillum</taxon>
    </lineage>
</organism>
<evidence type="ECO:0000313" key="11">
    <source>
        <dbReference type="Proteomes" id="UP000196005"/>
    </source>
</evidence>
<dbReference type="GO" id="GO:0140359">
    <property type="term" value="F:ABC-type transporter activity"/>
    <property type="evidence" value="ECO:0007669"/>
    <property type="project" value="InterPro"/>
</dbReference>
<reference evidence="11" key="1">
    <citation type="submission" date="2017-05" db="EMBL/GenBank/DDBJ databases">
        <title>Dechlorination kinetics govern the competition between two new strains of the genus Sulfurospirillum.</title>
        <authorList>
            <person name="Buttet G.F."/>
            <person name="Murray A.M."/>
            <person name="Goris T."/>
            <person name="Burion M."/>
            <person name="Lin B."/>
            <person name="Rolle M."/>
            <person name="Maillard J."/>
        </authorList>
    </citation>
    <scope>NUCLEOTIDE SEQUENCE [LARGE SCALE GENOMIC DNA]</scope>
    <source>
        <strain evidence="11">SL2-1</strain>
    </source>
</reference>
<evidence type="ECO:0000256" key="2">
    <source>
        <dbReference type="ARBA" id="ARBA00022692"/>
    </source>
</evidence>
<evidence type="ECO:0000256" key="1">
    <source>
        <dbReference type="ARBA" id="ARBA00004651"/>
    </source>
</evidence>
<dbReference type="SUPFAM" id="SSF90123">
    <property type="entry name" value="ABC transporter transmembrane region"/>
    <property type="match status" value="1"/>
</dbReference>
<dbReference type="EMBL" id="CP021416">
    <property type="protein sequence ID" value="ARU48683.1"/>
    <property type="molecule type" value="Genomic_DNA"/>
</dbReference>
<dbReference type="EC" id="3.6.3.-" evidence="10"/>
<dbReference type="RefSeq" id="WP_087438607.1">
    <property type="nucleotide sequence ID" value="NZ_CP021416.1"/>
</dbReference>
<dbReference type="InterPro" id="IPR017871">
    <property type="entry name" value="ABC_transporter-like_CS"/>
</dbReference>
<dbReference type="PROSITE" id="PS00211">
    <property type="entry name" value="ABC_TRANSPORTER_1"/>
    <property type="match status" value="1"/>
</dbReference>
<keyword evidence="2 7" id="KW-0812">Transmembrane</keyword>
<evidence type="ECO:0000256" key="6">
    <source>
        <dbReference type="ARBA" id="ARBA00023136"/>
    </source>
</evidence>
<dbReference type="GO" id="GO:0005524">
    <property type="term" value="F:ATP binding"/>
    <property type="evidence" value="ECO:0007669"/>
    <property type="project" value="UniProtKB-KW"/>
</dbReference>
<feature type="domain" description="ABC transmembrane type-1" evidence="9">
    <location>
        <begin position="23"/>
        <end position="305"/>
    </location>
</feature>
<dbReference type="Gene3D" id="3.40.50.300">
    <property type="entry name" value="P-loop containing nucleotide triphosphate hydrolases"/>
    <property type="match status" value="1"/>
</dbReference>
<protein>
    <submittedName>
        <fullName evidence="10">Lipid A export ATP-binding/permease protein MsbA</fullName>
        <ecNumber evidence="10">3.6.3.-</ecNumber>
    </submittedName>
</protein>
<feature type="transmembrane region" description="Helical" evidence="7">
    <location>
        <begin position="162"/>
        <end position="180"/>
    </location>
</feature>
<dbReference type="InterPro" id="IPR027417">
    <property type="entry name" value="P-loop_NTPase"/>
</dbReference>
<sequence>MLGIKGVLARFSPFFKDYIPYFLLAIFGMLLSSGGTAYSAYLVKPLLDEIFIAKDKEMLELLPYAIIAVYALKEAGRYTQAYYTAYIGQDIIKRFRDMILENLLKLDLSFFHEYRTGELISRNTNDVERVRTVVSNLIPEFLSQTLTIFGLIGVVIYQSPELAFYALIIMPLAIYPLSVLSKKMKKSLTSIARKVSDITAKLSEIFNNIEIIQANNAQTYEHELFKKDNERYFKLTMKSVKVNELVSPVMETLGSIGVAVVILVGGKEVIEGGMSVGAFFSFLTALFMLYTPIKRISGLYNKMQDALVASERIFFLLDQRSSIPVGTKMLPSKIDTISFHNVSLCYGEKEALQNVSLEAKSGEMIALIGDSGGGKSSLMNMLMRFYDPTSGSVCINGIDLKSFDLHDLRHNIAMVTQRVYIFHDSVAANVAYGKEINENNVIDALKKANAYEFIQNLPEGIHTHLDEFGTNLSGGQRQRIAIARAIYTNPQVLILDEATSALDSQSEQKITEAIENLIKDKITFVIAHRLSTIKKADKIALLKHGKICAIGSDEELLANSQEYLKLKGLQH</sequence>
<feature type="transmembrane region" description="Helical" evidence="7">
    <location>
        <begin position="137"/>
        <end position="156"/>
    </location>
</feature>
<feature type="transmembrane region" description="Helical" evidence="7">
    <location>
        <begin position="272"/>
        <end position="293"/>
    </location>
</feature>
<proteinExistence type="predicted"/>
<evidence type="ECO:0000313" key="10">
    <source>
        <dbReference type="EMBL" id="ARU48683.1"/>
    </source>
</evidence>
<keyword evidence="4 10" id="KW-0067">ATP-binding</keyword>
<dbReference type="InterPro" id="IPR003593">
    <property type="entry name" value="AAA+_ATPase"/>
</dbReference>
<feature type="transmembrane region" description="Helical" evidence="7">
    <location>
        <begin position="18"/>
        <end position="43"/>
    </location>
</feature>
<evidence type="ECO:0000256" key="7">
    <source>
        <dbReference type="SAM" id="Phobius"/>
    </source>
</evidence>
<dbReference type="PANTHER" id="PTHR24221">
    <property type="entry name" value="ATP-BINDING CASSETTE SUB-FAMILY B"/>
    <property type="match status" value="1"/>
</dbReference>
<keyword evidence="11" id="KW-1185">Reference proteome</keyword>
<dbReference type="GO" id="GO:0016887">
    <property type="term" value="F:ATP hydrolysis activity"/>
    <property type="evidence" value="ECO:0007669"/>
    <property type="project" value="InterPro"/>
</dbReference>
<comment type="subcellular location">
    <subcellularLocation>
        <location evidence="1">Cell membrane</location>
        <topology evidence="1">Multi-pass membrane protein</topology>
    </subcellularLocation>
</comment>
<dbReference type="PROSITE" id="PS50929">
    <property type="entry name" value="ABC_TM1F"/>
    <property type="match status" value="1"/>
</dbReference>
<dbReference type="Gene3D" id="1.20.1560.10">
    <property type="entry name" value="ABC transporter type 1, transmembrane domain"/>
    <property type="match status" value="1"/>
</dbReference>
<accession>A0A1Y0HNA1</accession>
<dbReference type="GO" id="GO:0005886">
    <property type="term" value="C:plasma membrane"/>
    <property type="evidence" value="ECO:0007669"/>
    <property type="project" value="UniProtKB-SubCell"/>
</dbReference>
<evidence type="ECO:0000259" key="8">
    <source>
        <dbReference type="PROSITE" id="PS50893"/>
    </source>
</evidence>
<dbReference type="AlphaFoldDB" id="A0A1Y0HNA1"/>
<keyword evidence="10" id="KW-0378">Hydrolase</keyword>